<reference evidence="2 3" key="1">
    <citation type="submission" date="2022-11" db="EMBL/GenBank/DDBJ databases">
        <authorList>
            <person name="Caiyu Z."/>
        </authorList>
    </citation>
    <scope>NUCLEOTIDE SEQUENCE [LARGE SCALE GENOMIC DNA]</scope>
    <source>
        <strain evidence="2 3">YR-4</strain>
    </source>
</reference>
<evidence type="ECO:0000313" key="3">
    <source>
        <dbReference type="Proteomes" id="UP001082703"/>
    </source>
</evidence>
<dbReference type="Gene3D" id="2.115.10.20">
    <property type="entry name" value="Glycosyl hydrolase domain, family 43"/>
    <property type="match status" value="1"/>
</dbReference>
<feature type="region of interest" description="Disordered" evidence="1">
    <location>
        <begin position="34"/>
        <end position="78"/>
    </location>
</feature>
<sequence length="380" mass="43712">MFTIYHNFPVSKTENKSESIFEFSSNGIEKALENRSSEAAVQAKPKEIDPAKKNPSKPSAEKASSRPGENKKTGINPPKSFLKYQKKYRLVAIPTYEGTFQLTHPKILYFENGWNGYKYWMSMTPYPRGVDLYENPSIVVSNDGNTWSAPPGLKNPLVKPPKDSKAGGHYSDPHLVMRDDILELWYRYNPAKANAKNRRLPDNSVNIYFRRRSVDGINWTPPEKLLQSKDGHLSLCELYQDDFYETWYATYGGALFYSQSKDAKTWSSPIRCDVPLPKGFQSYHQDMIKYGSTYYLLQTAEKTESYPFQLFLLTSNDGIHFKNSQQIYPDKSTGPWDKISFYRSTLFIKDNQLNVYISLIIPHLNWFITKTILPIPNPAG</sequence>
<dbReference type="SUPFAM" id="SSF75005">
    <property type="entry name" value="Arabinanase/levansucrase/invertase"/>
    <property type="match status" value="1"/>
</dbReference>
<dbReference type="Proteomes" id="UP001082703">
    <property type="component" value="Unassembled WGS sequence"/>
</dbReference>
<dbReference type="RefSeq" id="WP_268057827.1">
    <property type="nucleotide sequence ID" value="NZ_JAPOHA010000005.1"/>
</dbReference>
<dbReference type="EMBL" id="JAPOHA010000005">
    <property type="protein sequence ID" value="MCY1713791.1"/>
    <property type="molecule type" value="Genomic_DNA"/>
</dbReference>
<dbReference type="InterPro" id="IPR023296">
    <property type="entry name" value="Glyco_hydro_beta-prop_sf"/>
</dbReference>
<protein>
    <recommendedName>
        <fullName evidence="4">Sialidase domain-containing protein</fullName>
    </recommendedName>
</protein>
<evidence type="ECO:0000313" key="2">
    <source>
        <dbReference type="EMBL" id="MCY1713791.1"/>
    </source>
</evidence>
<accession>A0ABT4BSB5</accession>
<comment type="caution">
    <text evidence="2">The sequence shown here is derived from an EMBL/GenBank/DDBJ whole genome shotgun (WGS) entry which is preliminary data.</text>
</comment>
<evidence type="ECO:0008006" key="4">
    <source>
        <dbReference type="Google" id="ProtNLM"/>
    </source>
</evidence>
<organism evidence="2 3">
    <name type="scientific">Caproiciproducens galactitolivorans</name>
    <dbReference type="NCBI Taxonomy" id="642589"/>
    <lineage>
        <taxon>Bacteria</taxon>
        <taxon>Bacillati</taxon>
        <taxon>Bacillota</taxon>
        <taxon>Clostridia</taxon>
        <taxon>Eubacteriales</taxon>
        <taxon>Acutalibacteraceae</taxon>
        <taxon>Caproiciproducens</taxon>
    </lineage>
</organism>
<name>A0ABT4BSB5_9FIRM</name>
<gene>
    <name evidence="2" type="ORF">OUY18_05945</name>
</gene>
<proteinExistence type="predicted"/>
<feature type="compositionally biased region" description="Basic and acidic residues" evidence="1">
    <location>
        <begin position="59"/>
        <end position="72"/>
    </location>
</feature>
<evidence type="ECO:0000256" key="1">
    <source>
        <dbReference type="SAM" id="MobiDB-lite"/>
    </source>
</evidence>
<keyword evidence="3" id="KW-1185">Reference proteome</keyword>